<feature type="domain" description="Methyltransferase type 11" evidence="1">
    <location>
        <begin position="69"/>
        <end position="159"/>
    </location>
</feature>
<dbReference type="Gene3D" id="3.40.50.150">
    <property type="entry name" value="Vaccinia Virus protein VP39"/>
    <property type="match status" value="1"/>
</dbReference>
<sequence length="213" mass="23609">MGQEELPDNQADRVDWVIRAPDNQELRRRYDIWAAQYDGDVGSVDDYLAPLELAKTATRHLTPDMRIIDAGAGTGLVGEALHHEGFKHLTALDFSENMLGIARTKGIYTALHQCDLSQQTALDADCADALVSCGTTTQVPYASLREYARLVRPGGKIIFAAVQGTWDEFGYADVLTELESAGKLRVTERGKPFQMMPTTEPQFICEIWVMDVS</sequence>
<dbReference type="Proteomes" id="UP001364156">
    <property type="component" value="Chromosome"/>
</dbReference>
<reference evidence="2 3" key="1">
    <citation type="submission" date="2023-10" db="EMBL/GenBank/DDBJ databases">
        <title>Roseovarius strain S88 nov., isolated from a marine algae.</title>
        <authorList>
            <person name="Lee M.W."/>
            <person name="Lee J.K."/>
            <person name="Kim J.M."/>
            <person name="Choi D.G."/>
            <person name="Baek J.H."/>
            <person name="Bayburt H."/>
            <person name="Jung J.J."/>
            <person name="Han D.M."/>
            <person name="Jeon C.O."/>
        </authorList>
    </citation>
    <scope>NUCLEOTIDE SEQUENCE [LARGE SCALE GENOMIC DNA]</scope>
    <source>
        <strain evidence="2 3">S88</strain>
    </source>
</reference>
<dbReference type="PANTHER" id="PTHR42912">
    <property type="entry name" value="METHYLTRANSFERASE"/>
    <property type="match status" value="1"/>
</dbReference>
<evidence type="ECO:0000313" key="3">
    <source>
        <dbReference type="Proteomes" id="UP001364156"/>
    </source>
</evidence>
<dbReference type="EMBL" id="CP146069">
    <property type="protein sequence ID" value="WWR46938.1"/>
    <property type="molecule type" value="Genomic_DNA"/>
</dbReference>
<accession>A0ABZ2HMQ6</accession>
<dbReference type="InterPro" id="IPR013216">
    <property type="entry name" value="Methyltransf_11"/>
</dbReference>
<dbReference type="InterPro" id="IPR050508">
    <property type="entry name" value="Methyltransf_Superfamily"/>
</dbReference>
<evidence type="ECO:0000313" key="2">
    <source>
        <dbReference type="EMBL" id="WWR46938.1"/>
    </source>
</evidence>
<keyword evidence="2" id="KW-0489">Methyltransferase</keyword>
<dbReference type="Pfam" id="PF08241">
    <property type="entry name" value="Methyltransf_11"/>
    <property type="match status" value="1"/>
</dbReference>
<name>A0ABZ2HMQ6_9RHOB</name>
<dbReference type="RefSeq" id="WP_338549780.1">
    <property type="nucleotide sequence ID" value="NZ_CP146069.1"/>
</dbReference>
<gene>
    <name evidence="2" type="ORF">RZ517_01760</name>
</gene>
<dbReference type="CDD" id="cd02440">
    <property type="entry name" value="AdoMet_MTases"/>
    <property type="match status" value="1"/>
</dbReference>
<protein>
    <submittedName>
        <fullName evidence="2">Class I SAM-dependent methyltransferase</fullName>
        <ecNumber evidence="2">2.1.1.-</ecNumber>
    </submittedName>
</protein>
<dbReference type="EC" id="2.1.1.-" evidence="2"/>
<dbReference type="GO" id="GO:0008168">
    <property type="term" value="F:methyltransferase activity"/>
    <property type="evidence" value="ECO:0007669"/>
    <property type="project" value="UniProtKB-KW"/>
</dbReference>
<keyword evidence="2" id="KW-0808">Transferase</keyword>
<keyword evidence="3" id="KW-1185">Reference proteome</keyword>
<evidence type="ECO:0000259" key="1">
    <source>
        <dbReference type="Pfam" id="PF08241"/>
    </source>
</evidence>
<dbReference type="GO" id="GO:0032259">
    <property type="term" value="P:methylation"/>
    <property type="evidence" value="ECO:0007669"/>
    <property type="project" value="UniProtKB-KW"/>
</dbReference>
<dbReference type="SUPFAM" id="SSF53335">
    <property type="entry name" value="S-adenosyl-L-methionine-dependent methyltransferases"/>
    <property type="match status" value="1"/>
</dbReference>
<proteinExistence type="predicted"/>
<dbReference type="InterPro" id="IPR029063">
    <property type="entry name" value="SAM-dependent_MTases_sf"/>
</dbReference>
<organism evidence="2 3">
    <name type="scientific">Roseovarius phycicola</name>
    <dbReference type="NCBI Taxonomy" id="3080976"/>
    <lineage>
        <taxon>Bacteria</taxon>
        <taxon>Pseudomonadati</taxon>
        <taxon>Pseudomonadota</taxon>
        <taxon>Alphaproteobacteria</taxon>
        <taxon>Rhodobacterales</taxon>
        <taxon>Roseobacteraceae</taxon>
        <taxon>Roseovarius</taxon>
    </lineage>
</organism>